<reference evidence="7 8" key="1">
    <citation type="journal article" date="2013" name="Fungal Biol.">
        <title>Analysis of microsatellite markers in the genome of the plant pathogen Ceratocystis fimbriata.</title>
        <authorList>
            <person name="Simpson M.C."/>
            <person name="Wilken P.M."/>
            <person name="Coetzee M.P."/>
            <person name="Wingfield M.J."/>
            <person name="Wingfield B.D."/>
        </authorList>
    </citation>
    <scope>NUCLEOTIDE SEQUENCE [LARGE SCALE GENOMIC DNA]</scope>
    <source>
        <strain evidence="7 8">CBS 114723</strain>
    </source>
</reference>
<organism evidence="7 8">
    <name type="scientific">Ceratocystis fimbriata CBS 114723</name>
    <dbReference type="NCBI Taxonomy" id="1035309"/>
    <lineage>
        <taxon>Eukaryota</taxon>
        <taxon>Fungi</taxon>
        <taxon>Dikarya</taxon>
        <taxon>Ascomycota</taxon>
        <taxon>Pezizomycotina</taxon>
        <taxon>Sordariomycetes</taxon>
        <taxon>Hypocreomycetidae</taxon>
        <taxon>Microascales</taxon>
        <taxon>Ceratocystidaceae</taxon>
        <taxon>Ceratocystis</taxon>
    </lineage>
</organism>
<feature type="compositionally biased region" description="Basic residues" evidence="5">
    <location>
        <begin position="1641"/>
        <end position="1651"/>
    </location>
</feature>
<dbReference type="PANTHER" id="PTHR13179:SF8">
    <property type="entry name" value="GATOR COMPLEX PROTEIN DEPDC5"/>
    <property type="match status" value="1"/>
</dbReference>
<feature type="compositionally biased region" description="Basic and acidic residues" evidence="5">
    <location>
        <begin position="743"/>
        <end position="766"/>
    </location>
</feature>
<feature type="region of interest" description="Disordered" evidence="5">
    <location>
        <begin position="1497"/>
        <end position="1528"/>
    </location>
</feature>
<feature type="compositionally biased region" description="Polar residues" evidence="5">
    <location>
        <begin position="1623"/>
        <end position="1640"/>
    </location>
</feature>
<feature type="compositionally biased region" description="Polar residues" evidence="5">
    <location>
        <begin position="768"/>
        <end position="794"/>
    </location>
</feature>
<dbReference type="CDD" id="cd04449">
    <property type="entry name" value="DEP_DEPDC5-like"/>
    <property type="match status" value="1"/>
</dbReference>
<dbReference type="InterPro" id="IPR027244">
    <property type="entry name" value="IML1"/>
</dbReference>
<dbReference type="InterPro" id="IPR048255">
    <property type="entry name" value="IML1_N"/>
</dbReference>
<dbReference type="OrthoDB" id="39497at2759"/>
<evidence type="ECO:0000256" key="1">
    <source>
        <dbReference type="ARBA" id="ARBA00004148"/>
    </source>
</evidence>
<protein>
    <recommendedName>
        <fullName evidence="3">Vacuolar membrane-associated protein IML1</fullName>
    </recommendedName>
    <alternativeName>
        <fullName evidence="4">Vacuolar membrane-associated protein iml1</fullName>
    </alternativeName>
</protein>
<evidence type="ECO:0000313" key="7">
    <source>
        <dbReference type="EMBL" id="PHH56222.1"/>
    </source>
</evidence>
<feature type="region of interest" description="Disordered" evidence="5">
    <location>
        <begin position="2001"/>
        <end position="2033"/>
    </location>
</feature>
<feature type="compositionally biased region" description="Low complexity" evidence="5">
    <location>
        <begin position="1947"/>
        <end position="1960"/>
    </location>
</feature>
<dbReference type="PROSITE" id="PS50186">
    <property type="entry name" value="DEP"/>
    <property type="match status" value="1"/>
</dbReference>
<dbReference type="STRING" id="1035309.A0A2C5XMA5"/>
<evidence type="ECO:0000256" key="4">
    <source>
        <dbReference type="ARBA" id="ARBA00021881"/>
    </source>
</evidence>
<proteinExistence type="inferred from homology"/>
<feature type="region of interest" description="Disordered" evidence="5">
    <location>
        <begin position="1940"/>
        <end position="1960"/>
    </location>
</feature>
<dbReference type="GO" id="GO:0005096">
    <property type="term" value="F:GTPase activator activity"/>
    <property type="evidence" value="ECO:0007669"/>
    <property type="project" value="InterPro"/>
</dbReference>
<feature type="compositionally biased region" description="Basic and acidic residues" evidence="5">
    <location>
        <begin position="2006"/>
        <end position="2033"/>
    </location>
</feature>
<comment type="similarity">
    <text evidence="2">Belongs to the IML1 family.</text>
</comment>
<feature type="domain" description="DEP" evidence="6">
    <location>
        <begin position="1449"/>
        <end position="1546"/>
    </location>
</feature>
<dbReference type="SUPFAM" id="SSF46785">
    <property type="entry name" value="Winged helix' DNA-binding domain"/>
    <property type="match status" value="1"/>
</dbReference>
<dbReference type="PANTHER" id="PTHR13179">
    <property type="entry name" value="DEP DOMAIN CONTAINING PROTEIN 5"/>
    <property type="match status" value="1"/>
</dbReference>
<dbReference type="GO" id="GO:0005774">
    <property type="term" value="C:vacuolar membrane"/>
    <property type="evidence" value="ECO:0007669"/>
    <property type="project" value="UniProtKB-SubCell"/>
</dbReference>
<sequence length="2116" mass="233836">MSRHLPRRNLASHLRQVSRGSGDKSPLSFQRTRSPDSVASTAAYSAGGRAGLLSRRCTVTVNEGYSPDDVLLNFDLVGGEIKPGQLMAMTVVMEKEKGTFGEELSRTASGGDKTATGSTGGCAGPPGLSESETYGKRYVFVAKDMPRELKIRHPLIEVYAVKHIADNFGMKKGTSVVLTAIDSSNPVVEAGYVEMSFRDQYLSRSDMWRLAVDELTDTTVYRGQSILFMGTIKATVTSIFVGQEKVHSAFFTRNTRPVFRSESARYVLFIQMAREMWDFDAEGSGEIMFNKVVNGFLPALFKKWALLKAHHRVTIVLFARVEYNFGLSAQFVSGELGEYYTGIQPSGERRPYKDFYRVVVSEKASGEWTTILYELKKEFNYFRRDISIHHLTAPGVLTPFAAVDDEPAALNQIKAESSFAMYGNFLEAITMASVLFSHDYIDRDLNHTGVSLVIISPGPGVFEVEYETLRKTTESLIGNGIGIDLVCVPKLPLHSVPLFRYRTRQLLENGKERWIRSRESTPRGPNSMVGSYISTTESVSPAKTVTGGSGNMRRVDSFASTTIAMTDEWSYAVPQWLHVAFWTGTSEEALSYQGIVLAVAGSNNGNDDSKTTAGSENDENNGLGKGGGDRDSGDDFVIRCRMYDLQMRSVLETNEIDIAPLLSDPSFPKGLHEMDWTGREVRKAIESNGDRPVHVPELEPFDTLSQRVSGMAMSRMERPLQGSNRKIDYRRISGLLADYDSSRAKLPATRDQKTNWDGDESLRRGPGDSSSVFGSSFTDNPQGQRVGTGLGQSSRKMSINFSDIERPIRRRGSAAAPVLGSQNGTLRRLDGLNKMEPSGSVIGSVVGSVVGSTVSSVVGSMTSIAPSRTSAGTGASTSAVALQNKAPKFMRNISLGQHGFGIAAPKAAIPKPSLETITVVKAPGSQNLEAGSVAPLTSASIARPSPPLSVASQLSPRAENWSTMSGTPSTTPSIPILKRSIGSVTSLQQLQAEAAMSLTPRASAARANATNSSNKTTKQDPEVVYSQMLQNDVGRMYNYKLRMGALPNMHHGNPRTQNDLGTSPNNQGTNGTFHGNSYGKQEKHKNTAAVSPWLMLLNPSNPDLSKVDDATQYRLWQHVFPHTSRMRVMKWKALCCPAAVPLTTEYFPTQKEFETDWQCMPYSIAQNGDDEFISEDPKPREEFLRELISLRFSQGFQVVIGPAVARAFGQKMLKIGDIFSKDSQVEDGTSIFMSAGNSIHQLSCSNGTEIEVNIYTRKLDPTVYSSSMPAIYRPAIRTLLDHEYEHRAMNMPIYRPELNWNQVDSYIAGQTEEMTDVLRFWRARFVLIPMVARQGLQERGQNGYSCEEIRLEGIKQLAQSWQRHRFVTPTERPFMSMGSSRRRRDPNPLDIVYKTEDPSLVIAAEYDTLPLVEGPDGPRRGQHLSGRDGFRRTSLNLSALAEAIQQPVELGGIRMQNRRWHLRMHYNCFIGSDMTTWLLDNFDDLESREDAEKLGNFLMAPMSKSASDDKDKDKDKDKDDKEKGLFMHVQQRHPFRDGQYFYQITADYAKPVPQSWFNPRRKDKEKEKEPSSVPPTPLLDAIGMHREPSTTSSHSIIDESPPPPLSSGLASNMANAIHTPTMMSSTATFPSNQTASTSRMGKQKSKLKQNAKPKPIVMLSKVMKYDVDHRKRSYRPECINLHYDRLHNPDNCYHIRIDWLNTTAKLIEDAVDGWAREAANFGLRLVEVPINEASSITNQNPFRRPFRIPLAFIPPDQEQQQQLAADGRVADSAASVASISSSSMTQTPRLAPAQPPASYLFSSVVPLASNTHRFFFHREILRRFDFVLDVEAAANFPTSVDVRYSWGSPDYRYSQYIHRTGCLLAQITEDGDFLLLENHLFSNRGATKEKSMAVDRAANKEKSMGFDRTVNPAAHPHITLSHIGITDSPRLKPTFRNSPALRPVFAGSPTGEGSSSGPAGPKQAMFDIVMNEMMEFCTDEEALEIFYYEIMEREFVAQSPSLNPIDTHDNKSSRNSSLRDRGDVRDSRGKAREALEVVPDANIPSLGLPPAVLDLSELGADGANSGVGTGGLGLGLGPGMSPVQTQMSSPARLGASMALGMGLLRRASVQTDPKGL</sequence>
<dbReference type="GO" id="GO:0035556">
    <property type="term" value="P:intracellular signal transduction"/>
    <property type="evidence" value="ECO:0007669"/>
    <property type="project" value="InterPro"/>
</dbReference>
<evidence type="ECO:0000256" key="2">
    <source>
        <dbReference type="ARBA" id="ARBA00005643"/>
    </source>
</evidence>
<feature type="compositionally biased region" description="Polar residues" evidence="5">
    <location>
        <begin position="27"/>
        <end position="43"/>
    </location>
</feature>
<dbReference type="Pfam" id="PF12257">
    <property type="entry name" value="IML1"/>
    <property type="match status" value="1"/>
</dbReference>
<dbReference type="SMART" id="SM00049">
    <property type="entry name" value="DEP"/>
    <property type="match status" value="1"/>
</dbReference>
<feature type="region of interest" description="Disordered" evidence="5">
    <location>
        <begin position="1553"/>
        <end position="1606"/>
    </location>
</feature>
<dbReference type="Pfam" id="PF00610">
    <property type="entry name" value="DEP"/>
    <property type="match status" value="1"/>
</dbReference>
<accession>A0A2C5XMA5</accession>
<dbReference type="InterPro" id="IPR036390">
    <property type="entry name" value="WH_DNA-bd_sf"/>
</dbReference>
<feature type="compositionally biased region" description="Basic and acidic residues" evidence="5">
    <location>
        <begin position="1560"/>
        <end position="1570"/>
    </location>
</feature>
<feature type="compositionally biased region" description="Basic and acidic residues" evidence="5">
    <location>
        <begin position="1506"/>
        <end position="1525"/>
    </location>
</feature>
<dbReference type="InterPro" id="IPR036388">
    <property type="entry name" value="WH-like_DNA-bd_sf"/>
</dbReference>
<evidence type="ECO:0000259" key="6">
    <source>
        <dbReference type="PROSITE" id="PS50186"/>
    </source>
</evidence>
<dbReference type="Proteomes" id="UP000222788">
    <property type="component" value="Unassembled WGS sequence"/>
</dbReference>
<feature type="compositionally biased region" description="Polar residues" evidence="5">
    <location>
        <begin position="1054"/>
        <end position="1079"/>
    </location>
</feature>
<comment type="subcellular location">
    <subcellularLocation>
        <location evidence="1">Vacuole membrane</location>
        <topology evidence="1">Peripheral membrane protein</topology>
    </subcellularLocation>
</comment>
<reference evidence="7 8" key="2">
    <citation type="journal article" date="2013" name="IMA Fungus">
        <title>IMA Genome-F 1: Ceratocystis fimbriata: Draft nuclear genome sequence for the plant pathogen, Ceratocystis fimbriata.</title>
        <authorList>
            <person name="Wilken P.M."/>
            <person name="Steenkamp E.T."/>
            <person name="Wingfield M.J."/>
            <person name="de Beer Z.W."/>
            <person name="Wingfield B.D."/>
        </authorList>
    </citation>
    <scope>NUCLEOTIDE SEQUENCE [LARGE SCALE GENOMIC DNA]</scope>
    <source>
        <strain evidence="7 8">CBS 114723</strain>
    </source>
</reference>
<feature type="region of interest" description="Disordered" evidence="5">
    <location>
        <begin position="1050"/>
        <end position="1084"/>
    </location>
</feature>
<dbReference type="GO" id="GO:1904262">
    <property type="term" value="P:negative regulation of TORC1 signaling"/>
    <property type="evidence" value="ECO:0007669"/>
    <property type="project" value="TreeGrafter"/>
</dbReference>
<feature type="region of interest" description="Disordered" evidence="5">
    <location>
        <begin position="603"/>
        <end position="630"/>
    </location>
</feature>
<dbReference type="Gene3D" id="1.10.10.10">
    <property type="entry name" value="Winged helix-like DNA-binding domain superfamily/Winged helix DNA-binding domain"/>
    <property type="match status" value="1"/>
</dbReference>
<dbReference type="InterPro" id="IPR045838">
    <property type="entry name" value="DEPDC5_CTD"/>
</dbReference>
<feature type="region of interest" description="Disordered" evidence="5">
    <location>
        <begin position="1623"/>
        <end position="1651"/>
    </location>
</feature>
<gene>
    <name evidence="7" type="primary">iml1</name>
    <name evidence="7" type="ORF">CFIMG_000378RA</name>
</gene>
<dbReference type="EMBL" id="APWK03000001">
    <property type="protein sequence ID" value="PHH56222.1"/>
    <property type="molecule type" value="Genomic_DNA"/>
</dbReference>
<dbReference type="GO" id="GO:0010508">
    <property type="term" value="P:positive regulation of autophagy"/>
    <property type="evidence" value="ECO:0007669"/>
    <property type="project" value="TreeGrafter"/>
</dbReference>
<evidence type="ECO:0000313" key="8">
    <source>
        <dbReference type="Proteomes" id="UP000222788"/>
    </source>
</evidence>
<evidence type="ECO:0000256" key="5">
    <source>
        <dbReference type="SAM" id="MobiDB-lite"/>
    </source>
</evidence>
<feature type="region of interest" description="Disordered" evidence="5">
    <location>
        <begin position="101"/>
        <end position="127"/>
    </location>
</feature>
<dbReference type="InterPro" id="IPR000591">
    <property type="entry name" value="DEP_dom"/>
</dbReference>
<feature type="region of interest" description="Disordered" evidence="5">
    <location>
        <begin position="743"/>
        <end position="794"/>
    </location>
</feature>
<dbReference type="Pfam" id="PF19418">
    <property type="entry name" value="DEPDC5_CTD"/>
    <property type="match status" value="1"/>
</dbReference>
<keyword evidence="8" id="KW-1185">Reference proteome</keyword>
<feature type="compositionally biased region" description="Polar residues" evidence="5">
    <location>
        <begin position="603"/>
        <end position="615"/>
    </location>
</feature>
<evidence type="ECO:0000256" key="3">
    <source>
        <dbReference type="ARBA" id="ARBA00018529"/>
    </source>
</evidence>
<dbReference type="GO" id="GO:1990130">
    <property type="term" value="C:GATOR1 complex"/>
    <property type="evidence" value="ECO:0007669"/>
    <property type="project" value="TreeGrafter"/>
</dbReference>
<name>A0A2C5XMA5_9PEZI</name>
<feature type="region of interest" description="Disordered" evidence="5">
    <location>
        <begin position="1"/>
        <end position="44"/>
    </location>
</feature>
<comment type="caution">
    <text evidence="7">The sequence shown here is derived from an EMBL/GenBank/DDBJ whole genome shotgun (WGS) entry which is preliminary data.</text>
</comment>